<evidence type="ECO:0000313" key="4">
    <source>
        <dbReference type="Proteomes" id="UP000199371"/>
    </source>
</evidence>
<dbReference type="AlphaFoldDB" id="A0A1H6NB15"/>
<proteinExistence type="predicted"/>
<gene>
    <name evidence="3" type="ORF">SAMN05660691_03384</name>
</gene>
<protein>
    <submittedName>
        <fullName evidence="3">CBS domain-containing protein</fullName>
    </submittedName>
</protein>
<sequence length="186" mass="20867">MKTLALYSVEAIDHLVQPTDFDGMTLNSPALTVVTDFKHSQPNVVAASTTAREALDMMQQEQTKLKLVVDHDAELVGLLHLDQLSDQSIMRRIAFGDSRDDITVADLMRPRERIKALAYQQLQHCSIADVVNTLQSSGEQHCVVIDRESHQIRGVISAQDIARRLRMQLHIQQAPTFLHIFDSLSA</sequence>
<dbReference type="STRING" id="173990.SAMN05660691_03384"/>
<dbReference type="Gene3D" id="3.10.580.10">
    <property type="entry name" value="CBS-domain"/>
    <property type="match status" value="2"/>
</dbReference>
<evidence type="ECO:0000313" key="3">
    <source>
        <dbReference type="EMBL" id="SEI07703.1"/>
    </source>
</evidence>
<dbReference type="RefSeq" id="WP_092795853.1">
    <property type="nucleotide sequence ID" value="NZ_FNXF01000016.1"/>
</dbReference>
<evidence type="ECO:0000259" key="2">
    <source>
        <dbReference type="PROSITE" id="PS51371"/>
    </source>
</evidence>
<keyword evidence="1" id="KW-0129">CBS domain</keyword>
<dbReference type="PROSITE" id="PS51371">
    <property type="entry name" value="CBS"/>
    <property type="match status" value="1"/>
</dbReference>
<reference evidence="4" key="1">
    <citation type="submission" date="2016-10" db="EMBL/GenBank/DDBJ databases">
        <authorList>
            <person name="Varghese N."/>
            <person name="Submissions S."/>
        </authorList>
    </citation>
    <scope>NUCLEOTIDE SEQUENCE [LARGE SCALE GENOMIC DNA]</scope>
    <source>
        <strain evidence="4">DSM 17616</strain>
    </source>
</reference>
<name>A0A1H6NB15_9GAMM</name>
<feature type="domain" description="CBS" evidence="2">
    <location>
        <begin position="108"/>
        <end position="171"/>
    </location>
</feature>
<organism evidence="3 4">
    <name type="scientific">Rheinheimera pacifica</name>
    <dbReference type="NCBI Taxonomy" id="173990"/>
    <lineage>
        <taxon>Bacteria</taxon>
        <taxon>Pseudomonadati</taxon>
        <taxon>Pseudomonadota</taxon>
        <taxon>Gammaproteobacteria</taxon>
        <taxon>Chromatiales</taxon>
        <taxon>Chromatiaceae</taxon>
        <taxon>Rheinheimera</taxon>
    </lineage>
</organism>
<dbReference type="InterPro" id="IPR046342">
    <property type="entry name" value="CBS_dom_sf"/>
</dbReference>
<keyword evidence="4" id="KW-1185">Reference proteome</keyword>
<evidence type="ECO:0000256" key="1">
    <source>
        <dbReference type="PROSITE-ProRule" id="PRU00703"/>
    </source>
</evidence>
<dbReference type="EMBL" id="FNXF01000016">
    <property type="protein sequence ID" value="SEI07703.1"/>
    <property type="molecule type" value="Genomic_DNA"/>
</dbReference>
<dbReference type="SUPFAM" id="SSF54631">
    <property type="entry name" value="CBS-domain pair"/>
    <property type="match status" value="1"/>
</dbReference>
<dbReference type="Pfam" id="PF00571">
    <property type="entry name" value="CBS"/>
    <property type="match status" value="1"/>
</dbReference>
<dbReference type="InterPro" id="IPR000644">
    <property type="entry name" value="CBS_dom"/>
</dbReference>
<dbReference type="Proteomes" id="UP000199371">
    <property type="component" value="Unassembled WGS sequence"/>
</dbReference>
<accession>A0A1H6NB15</accession>
<dbReference type="OrthoDB" id="5295117at2"/>